<dbReference type="RefSeq" id="WP_004724318.1">
    <property type="nucleotide sequence ID" value="NZ_CABLCD010000011.1"/>
</dbReference>
<evidence type="ECO:0000313" key="2">
    <source>
        <dbReference type="EMBL" id="KQH84721.1"/>
    </source>
</evidence>
<reference evidence="2 3" key="1">
    <citation type="submission" date="2015-08" db="EMBL/GenBank/DDBJ databases">
        <title>Antibacterial properties of a collection of Vibrionaceae strains.</title>
        <authorList>
            <person name="Giubergia S."/>
        </authorList>
    </citation>
    <scope>NUCLEOTIDE SEQUENCE [LARGE SCALE GENOMIC DNA]</scope>
    <source>
        <strain evidence="2 3">S0821</strain>
    </source>
</reference>
<dbReference type="GeneID" id="50533992"/>
<dbReference type="PANTHER" id="PTHR33525">
    <property type="match status" value="1"/>
</dbReference>
<keyword evidence="3" id="KW-1185">Reference proteome</keyword>
<dbReference type="GO" id="GO:0016301">
    <property type="term" value="F:kinase activity"/>
    <property type="evidence" value="ECO:0007669"/>
    <property type="project" value="UniProtKB-KW"/>
</dbReference>
<feature type="domain" description="HDOD" evidence="1">
    <location>
        <begin position="13"/>
        <end position="206"/>
    </location>
</feature>
<comment type="caution">
    <text evidence="2">The sequence shown here is derived from an EMBL/GenBank/DDBJ whole genome shotgun (WGS) entry which is preliminary data.</text>
</comment>
<organism evidence="2 3">
    <name type="scientific">Vibrio furnissii</name>
    <dbReference type="NCBI Taxonomy" id="29494"/>
    <lineage>
        <taxon>Bacteria</taxon>
        <taxon>Pseudomonadati</taxon>
        <taxon>Pseudomonadota</taxon>
        <taxon>Gammaproteobacteria</taxon>
        <taxon>Vibrionales</taxon>
        <taxon>Vibrionaceae</taxon>
        <taxon>Vibrio</taxon>
    </lineage>
</organism>
<dbReference type="Proteomes" id="UP000051221">
    <property type="component" value="Unassembled WGS sequence"/>
</dbReference>
<dbReference type="Gene3D" id="1.10.3210.10">
    <property type="entry name" value="Hypothetical protein af1432"/>
    <property type="match status" value="1"/>
</dbReference>
<keyword evidence="2" id="KW-0418">Kinase</keyword>
<gene>
    <name evidence="2" type="ORF">AMR76_16535</name>
</gene>
<dbReference type="EMBL" id="LKHS01000016">
    <property type="protein sequence ID" value="KQH84721.1"/>
    <property type="molecule type" value="Genomic_DNA"/>
</dbReference>
<dbReference type="PROSITE" id="PS51833">
    <property type="entry name" value="HDOD"/>
    <property type="match status" value="1"/>
</dbReference>
<dbReference type="Pfam" id="PF08668">
    <property type="entry name" value="HDOD"/>
    <property type="match status" value="1"/>
</dbReference>
<evidence type="ECO:0000259" key="1">
    <source>
        <dbReference type="PROSITE" id="PS51833"/>
    </source>
</evidence>
<dbReference type="InParanoid" id="A0A0Q2M9J0"/>
<sequence length="276" mass="30468">MNQEALISRLNELPRIESIQQELLNMVNRDNVDFSELSRKMSMDQVLSARVLRMANSAQFGGVNGKGVSTISDAIIRVGSGAVRTLISSSVVSGVFPQLRTLNIKDYWSNTFEIAMIASKLAKPLKLDPNEVFTTGVLHNIGELMIHALEPNLAEQIEQRVKQGEKRADVQQDLLGVDAQQLGAQLAKAWNFPVDMADAIEHVNHPGQAGEAKRLACVLYLARDIHKRWDSLFDVHEKQAFLARHPAAKALALAPESHGLIDQVRGQGAELAHQLF</sequence>
<accession>A0A0Q2M9J0</accession>
<dbReference type="AlphaFoldDB" id="A0A0Q2M9J0"/>
<proteinExistence type="predicted"/>
<protein>
    <submittedName>
        <fullName evidence="2">Histidine kinase</fullName>
    </submittedName>
</protein>
<dbReference type="OMA" id="LMEHWNM"/>
<dbReference type="PANTHER" id="PTHR33525:SF6">
    <property type="entry name" value="HDOD DOMAIN-CONTAINING PROTEIN"/>
    <property type="match status" value="1"/>
</dbReference>
<dbReference type="InterPro" id="IPR013976">
    <property type="entry name" value="HDOD"/>
</dbReference>
<name>A0A0Q2M9J0_VIBFU</name>
<dbReference type="SUPFAM" id="SSF109604">
    <property type="entry name" value="HD-domain/PDEase-like"/>
    <property type="match status" value="1"/>
</dbReference>
<dbReference type="OrthoDB" id="9770715at2"/>
<evidence type="ECO:0000313" key="3">
    <source>
        <dbReference type="Proteomes" id="UP000051221"/>
    </source>
</evidence>
<dbReference type="InterPro" id="IPR052340">
    <property type="entry name" value="RNase_Y/CdgJ"/>
</dbReference>
<keyword evidence="2" id="KW-0808">Transferase</keyword>